<comment type="caution">
    <text evidence="1">The sequence shown here is derived from an EMBL/GenBank/DDBJ whole genome shotgun (WGS) entry which is preliminary data.</text>
</comment>
<proteinExistence type="predicted"/>
<reference evidence="1 2" key="1">
    <citation type="journal article" date="2022" name="Hortic Res">
        <title>A haplotype resolved chromosomal level avocado genome allows analysis of novel avocado genes.</title>
        <authorList>
            <person name="Nath O."/>
            <person name="Fletcher S.J."/>
            <person name="Hayward A."/>
            <person name="Shaw L.M."/>
            <person name="Masouleh A.K."/>
            <person name="Furtado A."/>
            <person name="Henry R.J."/>
            <person name="Mitter N."/>
        </authorList>
    </citation>
    <scope>NUCLEOTIDE SEQUENCE [LARGE SCALE GENOMIC DNA]</scope>
    <source>
        <strain evidence="2">cv. Hass</strain>
    </source>
</reference>
<accession>A0ACC2MAI3</accession>
<gene>
    <name evidence="1" type="ORF">MRB53_019127</name>
</gene>
<keyword evidence="2" id="KW-1185">Reference proteome</keyword>
<dbReference type="EMBL" id="CM056813">
    <property type="protein sequence ID" value="KAJ8642433.1"/>
    <property type="molecule type" value="Genomic_DNA"/>
</dbReference>
<sequence length="109" mass="12002">MFSSTCRDPVTVSCQGFHALSPASHVFTSVRPQPQLHPRPISSQLVTVSPNPIVQPHTFLACGRSQRHADDAYSIFFLSTTSSYNTHPSIHPSLKLKSLLSRAADECIR</sequence>
<organism evidence="1 2">
    <name type="scientific">Persea americana</name>
    <name type="common">Avocado</name>
    <dbReference type="NCBI Taxonomy" id="3435"/>
    <lineage>
        <taxon>Eukaryota</taxon>
        <taxon>Viridiplantae</taxon>
        <taxon>Streptophyta</taxon>
        <taxon>Embryophyta</taxon>
        <taxon>Tracheophyta</taxon>
        <taxon>Spermatophyta</taxon>
        <taxon>Magnoliopsida</taxon>
        <taxon>Magnoliidae</taxon>
        <taxon>Laurales</taxon>
        <taxon>Lauraceae</taxon>
        <taxon>Persea</taxon>
    </lineage>
</organism>
<dbReference type="Proteomes" id="UP001234297">
    <property type="component" value="Chromosome 5"/>
</dbReference>
<evidence type="ECO:0000313" key="1">
    <source>
        <dbReference type="EMBL" id="KAJ8642433.1"/>
    </source>
</evidence>
<name>A0ACC2MAI3_PERAE</name>
<evidence type="ECO:0000313" key="2">
    <source>
        <dbReference type="Proteomes" id="UP001234297"/>
    </source>
</evidence>
<protein>
    <submittedName>
        <fullName evidence="1">Uncharacterized protein</fullName>
    </submittedName>
</protein>